<evidence type="ECO:0000256" key="7">
    <source>
        <dbReference type="ARBA" id="ARBA00023157"/>
    </source>
</evidence>
<keyword evidence="13" id="KW-1185">Reference proteome</keyword>
<keyword evidence="9" id="KW-0645">Protease</keyword>
<evidence type="ECO:0000256" key="5">
    <source>
        <dbReference type="ARBA" id="ARBA00022525"/>
    </source>
</evidence>
<dbReference type="Proteomes" id="UP000271974">
    <property type="component" value="Unassembled WGS sequence"/>
</dbReference>
<dbReference type="InterPro" id="IPR001314">
    <property type="entry name" value="Peptidase_S1A"/>
</dbReference>
<organism evidence="12 13">
    <name type="scientific">Elysia chlorotica</name>
    <name type="common">Eastern emerald elysia</name>
    <name type="synonym">Sea slug</name>
    <dbReference type="NCBI Taxonomy" id="188477"/>
    <lineage>
        <taxon>Eukaryota</taxon>
        <taxon>Metazoa</taxon>
        <taxon>Spiralia</taxon>
        <taxon>Lophotrochozoa</taxon>
        <taxon>Mollusca</taxon>
        <taxon>Gastropoda</taxon>
        <taxon>Heterobranchia</taxon>
        <taxon>Euthyneura</taxon>
        <taxon>Panpulmonata</taxon>
        <taxon>Sacoglossa</taxon>
        <taxon>Placobranchoidea</taxon>
        <taxon>Plakobranchidae</taxon>
        <taxon>Elysia</taxon>
    </lineage>
</organism>
<evidence type="ECO:0000256" key="4">
    <source>
        <dbReference type="ARBA" id="ARBA00017161"/>
    </source>
</evidence>
<dbReference type="InterPro" id="IPR001254">
    <property type="entry name" value="Trypsin_dom"/>
</dbReference>
<feature type="domain" description="Peptidase S1" evidence="11">
    <location>
        <begin position="79"/>
        <end position="371"/>
    </location>
</feature>
<dbReference type="InterPro" id="IPR033116">
    <property type="entry name" value="TRYPSIN_SER"/>
</dbReference>
<name>A0A3S1BQS4_ELYCH</name>
<dbReference type="InterPro" id="IPR009003">
    <property type="entry name" value="Peptidase_S1_PA"/>
</dbReference>
<protein>
    <recommendedName>
        <fullName evidence="4">Acrosin</fullName>
        <ecNumber evidence="3">3.4.21.10</ecNumber>
    </recommendedName>
</protein>
<feature type="compositionally biased region" description="Polar residues" evidence="10">
    <location>
        <begin position="150"/>
        <end position="162"/>
    </location>
</feature>
<dbReference type="PRINTS" id="PR00722">
    <property type="entry name" value="CHYMOTRYPSIN"/>
</dbReference>
<keyword evidence="6" id="KW-0732">Signal</keyword>
<keyword evidence="7" id="KW-1015">Disulfide bond</keyword>
<proteinExistence type="predicted"/>
<comment type="caution">
    <text evidence="12">The sequence shown here is derived from an EMBL/GenBank/DDBJ whole genome shotgun (WGS) entry which is preliminary data.</text>
</comment>
<evidence type="ECO:0000259" key="11">
    <source>
        <dbReference type="PROSITE" id="PS50240"/>
    </source>
</evidence>
<dbReference type="GO" id="GO:0004252">
    <property type="term" value="F:serine-type endopeptidase activity"/>
    <property type="evidence" value="ECO:0007669"/>
    <property type="project" value="InterPro"/>
</dbReference>
<dbReference type="SUPFAM" id="SSF50494">
    <property type="entry name" value="Trypsin-like serine proteases"/>
    <property type="match status" value="1"/>
</dbReference>
<comment type="subcellular location">
    <subcellularLocation>
        <location evidence="2">Secreted</location>
    </subcellularLocation>
</comment>
<dbReference type="PANTHER" id="PTHR24252">
    <property type="entry name" value="ACROSIN-RELATED"/>
    <property type="match status" value="1"/>
</dbReference>
<evidence type="ECO:0000256" key="6">
    <source>
        <dbReference type="ARBA" id="ARBA00022729"/>
    </source>
</evidence>
<dbReference type="PROSITE" id="PS00135">
    <property type="entry name" value="TRYPSIN_SER"/>
    <property type="match status" value="1"/>
</dbReference>
<feature type="non-terminal residue" evidence="12">
    <location>
        <position position="1"/>
    </location>
</feature>
<evidence type="ECO:0000313" key="12">
    <source>
        <dbReference type="EMBL" id="RUS86478.1"/>
    </source>
</evidence>
<keyword evidence="5" id="KW-0964">Secreted</keyword>
<evidence type="ECO:0000256" key="1">
    <source>
        <dbReference type="ARBA" id="ARBA00001656"/>
    </source>
</evidence>
<dbReference type="PROSITE" id="PS00134">
    <property type="entry name" value="TRYPSIN_HIS"/>
    <property type="match status" value="1"/>
</dbReference>
<sequence>QLAAQACSLIGSKSLDSWKTVRKDNLNAALALVGHPDLSAPLLSNLKTVDACPDARVVHLSCKESECGERKFDPMKSLIAGGEITPYGKWPWVVSLSYLNKPICGGVIIGRRWVLTAAHCIKSAAHGRSKVDFSSVPFYFTVTAGKTHISVSGPGTDTGTDQSSLPSGSGGSQGSADPHTLRVAKIFLHPELREIGGRILNWDLALLELDTETPDGSHMTGSGLSRDGLEYSELVQPVCLPNHGEEFSAMSRCYIAGWGLLNDLHYQRVHDLRDSRMLVWSESRCSRSRSKYEAPIDTNSTLCGGFIDSQTPAACEGDSGGPLMCLDSNSGRYKLAGIISQGGSECGTATLNKNRFVRVSTATNWIRGIMGNS</sequence>
<dbReference type="AlphaFoldDB" id="A0A3S1BQS4"/>
<keyword evidence="8" id="KW-0325">Glycoprotein</keyword>
<dbReference type="GO" id="GO:0006508">
    <property type="term" value="P:proteolysis"/>
    <property type="evidence" value="ECO:0007669"/>
    <property type="project" value="UniProtKB-KW"/>
</dbReference>
<evidence type="ECO:0000256" key="8">
    <source>
        <dbReference type="ARBA" id="ARBA00023180"/>
    </source>
</evidence>
<dbReference type="FunFam" id="2.40.10.10:FF:000054">
    <property type="entry name" value="Complement C1r subcomponent"/>
    <property type="match status" value="1"/>
</dbReference>
<dbReference type="InterPro" id="IPR043504">
    <property type="entry name" value="Peptidase_S1_PA_chymotrypsin"/>
</dbReference>
<evidence type="ECO:0000256" key="10">
    <source>
        <dbReference type="SAM" id="MobiDB-lite"/>
    </source>
</evidence>
<keyword evidence="9" id="KW-0378">Hydrolase</keyword>
<dbReference type="EMBL" id="RQTK01000137">
    <property type="protein sequence ID" value="RUS86478.1"/>
    <property type="molecule type" value="Genomic_DNA"/>
</dbReference>
<dbReference type="EC" id="3.4.21.10" evidence="3"/>
<dbReference type="Gene3D" id="2.40.10.10">
    <property type="entry name" value="Trypsin-like serine proteases"/>
    <property type="match status" value="1"/>
</dbReference>
<dbReference type="SMART" id="SM00020">
    <property type="entry name" value="Tryp_SPc"/>
    <property type="match status" value="1"/>
</dbReference>
<evidence type="ECO:0000256" key="2">
    <source>
        <dbReference type="ARBA" id="ARBA00004613"/>
    </source>
</evidence>
<reference evidence="12 13" key="1">
    <citation type="submission" date="2019-01" db="EMBL/GenBank/DDBJ databases">
        <title>A draft genome assembly of the solar-powered sea slug Elysia chlorotica.</title>
        <authorList>
            <person name="Cai H."/>
            <person name="Li Q."/>
            <person name="Fang X."/>
            <person name="Li J."/>
            <person name="Curtis N.E."/>
            <person name="Altenburger A."/>
            <person name="Shibata T."/>
            <person name="Feng M."/>
            <person name="Maeda T."/>
            <person name="Schwartz J.A."/>
            <person name="Shigenobu S."/>
            <person name="Lundholm N."/>
            <person name="Nishiyama T."/>
            <person name="Yang H."/>
            <person name="Hasebe M."/>
            <person name="Li S."/>
            <person name="Pierce S.K."/>
            <person name="Wang J."/>
        </authorList>
    </citation>
    <scope>NUCLEOTIDE SEQUENCE [LARGE SCALE GENOMIC DNA]</scope>
    <source>
        <strain evidence="12">EC2010</strain>
        <tissue evidence="12">Whole organism of an adult</tissue>
    </source>
</reference>
<accession>A0A3S1BQS4</accession>
<dbReference type="STRING" id="188477.A0A3S1BQS4"/>
<feature type="region of interest" description="Disordered" evidence="10">
    <location>
        <begin position="150"/>
        <end position="177"/>
    </location>
</feature>
<dbReference type="OrthoDB" id="664115at2759"/>
<evidence type="ECO:0000256" key="9">
    <source>
        <dbReference type="RuleBase" id="RU363034"/>
    </source>
</evidence>
<evidence type="ECO:0000313" key="13">
    <source>
        <dbReference type="Proteomes" id="UP000271974"/>
    </source>
</evidence>
<dbReference type="InterPro" id="IPR018114">
    <property type="entry name" value="TRYPSIN_HIS"/>
</dbReference>
<dbReference type="PANTHER" id="PTHR24252:SF8">
    <property type="entry name" value="ACROSIN"/>
    <property type="match status" value="1"/>
</dbReference>
<evidence type="ECO:0000256" key="3">
    <source>
        <dbReference type="ARBA" id="ARBA00012050"/>
    </source>
</evidence>
<dbReference type="PROSITE" id="PS50240">
    <property type="entry name" value="TRYPSIN_DOM"/>
    <property type="match status" value="1"/>
</dbReference>
<dbReference type="CDD" id="cd00190">
    <property type="entry name" value="Tryp_SPc"/>
    <property type="match status" value="1"/>
</dbReference>
<dbReference type="GO" id="GO:0005576">
    <property type="term" value="C:extracellular region"/>
    <property type="evidence" value="ECO:0007669"/>
    <property type="project" value="UniProtKB-SubCell"/>
</dbReference>
<dbReference type="Pfam" id="PF00089">
    <property type="entry name" value="Trypsin"/>
    <property type="match status" value="2"/>
</dbReference>
<comment type="catalytic activity">
    <reaction evidence="1">
        <text>Preferential cleavage: Arg-|-Xaa, Lys-|-Xaa.</text>
        <dbReference type="EC" id="3.4.21.10"/>
    </reaction>
</comment>
<gene>
    <name evidence="12" type="ORF">EGW08_005728</name>
</gene>
<keyword evidence="9" id="KW-0720">Serine protease</keyword>